<comment type="similarity">
    <text evidence="1">Belongs to the mTERF family.</text>
</comment>
<evidence type="ECO:0000313" key="5">
    <source>
        <dbReference type="Proteomes" id="UP001280121"/>
    </source>
</evidence>
<dbReference type="PANTHER" id="PTHR13068:SF103">
    <property type="entry name" value="MITOCHONDRIAL TRANSCRIPTION TERMINATION FACTOR FAMILY PROTEIN"/>
    <property type="match status" value="1"/>
</dbReference>
<dbReference type="Gene3D" id="1.25.70.10">
    <property type="entry name" value="Transcription termination factor 3, mitochondrial"/>
    <property type="match status" value="2"/>
</dbReference>
<keyword evidence="3" id="KW-0809">Transit peptide</keyword>
<dbReference type="GO" id="GO:0003676">
    <property type="term" value="F:nucleic acid binding"/>
    <property type="evidence" value="ECO:0007669"/>
    <property type="project" value="InterPro"/>
</dbReference>
<keyword evidence="2" id="KW-0806">Transcription termination</keyword>
<dbReference type="FunFam" id="1.25.70.10:FF:000014">
    <property type="entry name" value="Transcription termination factor MTEF18, mitochondrial"/>
    <property type="match status" value="1"/>
</dbReference>
<evidence type="ECO:0000313" key="4">
    <source>
        <dbReference type="EMBL" id="KAK2634897.1"/>
    </source>
</evidence>
<keyword evidence="2" id="KW-0805">Transcription regulation</keyword>
<dbReference type="FunFam" id="1.25.70.10:FF:000019">
    <property type="entry name" value="mTERF family protein"/>
    <property type="match status" value="1"/>
</dbReference>
<protein>
    <submittedName>
        <fullName evidence="4">Uncharacterized protein</fullName>
    </submittedName>
</protein>
<comment type="caution">
    <text evidence="4">The sequence shown here is derived from an EMBL/GenBank/DDBJ whole genome shotgun (WGS) entry which is preliminary data.</text>
</comment>
<reference evidence="4" key="1">
    <citation type="journal article" date="2023" name="Plant J.">
        <title>Genome sequences and population genomics provide insights into the demographic history, inbreeding, and mutation load of two 'living fossil' tree species of Dipteronia.</title>
        <authorList>
            <person name="Feng Y."/>
            <person name="Comes H.P."/>
            <person name="Chen J."/>
            <person name="Zhu S."/>
            <person name="Lu R."/>
            <person name="Zhang X."/>
            <person name="Li P."/>
            <person name="Qiu J."/>
            <person name="Olsen K.M."/>
            <person name="Qiu Y."/>
        </authorList>
    </citation>
    <scope>NUCLEOTIDE SEQUENCE</scope>
    <source>
        <strain evidence="4">KIB01</strain>
    </source>
</reference>
<dbReference type="InterPro" id="IPR003690">
    <property type="entry name" value="MTERF"/>
</dbReference>
<organism evidence="4 5">
    <name type="scientific">Dipteronia dyeriana</name>
    <dbReference type="NCBI Taxonomy" id="168575"/>
    <lineage>
        <taxon>Eukaryota</taxon>
        <taxon>Viridiplantae</taxon>
        <taxon>Streptophyta</taxon>
        <taxon>Embryophyta</taxon>
        <taxon>Tracheophyta</taxon>
        <taxon>Spermatophyta</taxon>
        <taxon>Magnoliopsida</taxon>
        <taxon>eudicotyledons</taxon>
        <taxon>Gunneridae</taxon>
        <taxon>Pentapetalae</taxon>
        <taxon>rosids</taxon>
        <taxon>malvids</taxon>
        <taxon>Sapindales</taxon>
        <taxon>Sapindaceae</taxon>
        <taxon>Hippocastanoideae</taxon>
        <taxon>Acereae</taxon>
        <taxon>Dipteronia</taxon>
    </lineage>
</organism>
<dbReference type="EMBL" id="JANJYI010000009">
    <property type="protein sequence ID" value="KAK2634897.1"/>
    <property type="molecule type" value="Genomic_DNA"/>
</dbReference>
<name>A0AAD9TF14_9ROSI</name>
<sequence>MIFSRIDKRVFKLSKMIVKHSRFVVVSPVLNENPYIVKTPSFISVKFRSFCSSRLTQQPKVSFTESNRSPNSLVATRVSRLSRTEAQDVLFDYLHSTRSLSFTDAEHISKNSPQYVEKLLFKINNDKDVTRSLTKFLRYNPINEFEPFLESLGLSPSELSLLLPQHLMFLSDDHVMFDNFHVLCGYGIPRTNIGNMYKDAREIFEYDYGVLALKLLAYENLSLSKNTVIKLVSCCPSLLLGSVDSKFVMVLEKLRQLGFKNDWIGGYLSGKVTYNWNRMFDTMDFLDKVGYSEEQLRSLFKTNPALVFEGSGRKVYVLFGRLLKLGLKMNEVYSLFMQNPQILSSKCANNLLQAVGFLVEIGMRMEDIGKMVSAHAELMGLSSLKGPKTVCSEFKVGRDSLCQIIKDDPLKLFHLASKTKVQTNQQVVRQNPSKHLEKTAFLLGLGYVENSEEMTKALKKFRGRGDQLQERFDCLVEAGLDCNVVRNIIKHAPMVLNQSKDVIEKKIECLKTFLGYPLESVVTFPTYLCYDMERITHRFTMYAWLRERGAAKPTLTLSTILASSDARFIKYFVDIHPEGPAMWESLKKSTSS</sequence>
<dbReference type="AlphaFoldDB" id="A0AAD9TF14"/>
<gene>
    <name evidence="4" type="ORF">Ddye_029689</name>
</gene>
<dbReference type="Proteomes" id="UP001280121">
    <property type="component" value="Unassembled WGS sequence"/>
</dbReference>
<keyword evidence="5" id="KW-1185">Reference proteome</keyword>
<dbReference type="Pfam" id="PF02536">
    <property type="entry name" value="mTERF"/>
    <property type="match status" value="1"/>
</dbReference>
<accession>A0AAD9TF14</accession>
<evidence type="ECO:0000256" key="1">
    <source>
        <dbReference type="ARBA" id="ARBA00007692"/>
    </source>
</evidence>
<evidence type="ECO:0000256" key="3">
    <source>
        <dbReference type="ARBA" id="ARBA00022946"/>
    </source>
</evidence>
<proteinExistence type="inferred from homology"/>
<dbReference type="InterPro" id="IPR038538">
    <property type="entry name" value="MTERF_sf"/>
</dbReference>
<dbReference type="PANTHER" id="PTHR13068">
    <property type="entry name" value="CGI-12 PROTEIN-RELATED"/>
    <property type="match status" value="1"/>
</dbReference>
<dbReference type="SMART" id="SM00733">
    <property type="entry name" value="Mterf"/>
    <property type="match status" value="4"/>
</dbReference>
<evidence type="ECO:0000256" key="2">
    <source>
        <dbReference type="ARBA" id="ARBA00022472"/>
    </source>
</evidence>
<keyword evidence="2" id="KW-0804">Transcription</keyword>
<dbReference type="GO" id="GO:0006353">
    <property type="term" value="P:DNA-templated transcription termination"/>
    <property type="evidence" value="ECO:0007669"/>
    <property type="project" value="UniProtKB-KW"/>
</dbReference>